<proteinExistence type="predicted"/>
<comment type="caution">
    <text evidence="1">The sequence shown here is derived from an EMBL/GenBank/DDBJ whole genome shotgun (WGS) entry which is preliminary data.</text>
</comment>
<dbReference type="Proteomes" id="UP001208570">
    <property type="component" value="Unassembled WGS sequence"/>
</dbReference>
<keyword evidence="2" id="KW-1185">Reference proteome</keyword>
<evidence type="ECO:0000313" key="1">
    <source>
        <dbReference type="EMBL" id="KAK2149311.1"/>
    </source>
</evidence>
<organism evidence="1 2">
    <name type="scientific">Paralvinella palmiformis</name>
    <dbReference type="NCBI Taxonomy" id="53620"/>
    <lineage>
        <taxon>Eukaryota</taxon>
        <taxon>Metazoa</taxon>
        <taxon>Spiralia</taxon>
        <taxon>Lophotrochozoa</taxon>
        <taxon>Annelida</taxon>
        <taxon>Polychaeta</taxon>
        <taxon>Sedentaria</taxon>
        <taxon>Canalipalpata</taxon>
        <taxon>Terebellida</taxon>
        <taxon>Terebelliformia</taxon>
        <taxon>Alvinellidae</taxon>
        <taxon>Paralvinella</taxon>
    </lineage>
</organism>
<accession>A0AAD9JA47</accession>
<protein>
    <submittedName>
        <fullName evidence="1">Uncharacterized protein</fullName>
    </submittedName>
</protein>
<dbReference type="AlphaFoldDB" id="A0AAD9JA47"/>
<name>A0AAD9JA47_9ANNE</name>
<dbReference type="EMBL" id="JAODUP010000456">
    <property type="protein sequence ID" value="KAK2149311.1"/>
    <property type="molecule type" value="Genomic_DNA"/>
</dbReference>
<reference evidence="1" key="1">
    <citation type="journal article" date="2023" name="Mol. Biol. Evol.">
        <title>Third-Generation Sequencing Reveals the Adaptive Role of the Epigenome in Three Deep-Sea Polychaetes.</title>
        <authorList>
            <person name="Perez M."/>
            <person name="Aroh O."/>
            <person name="Sun Y."/>
            <person name="Lan Y."/>
            <person name="Juniper S.K."/>
            <person name="Young C.R."/>
            <person name="Angers B."/>
            <person name="Qian P.Y."/>
        </authorList>
    </citation>
    <scope>NUCLEOTIDE SEQUENCE</scope>
    <source>
        <strain evidence="1">P08H-3</strain>
    </source>
</reference>
<sequence length="196" mass="21931">MTDPNYRPGELEHVYGGYVSARPASGRGTFVGNSYYQRLSGRMGPEPQVSRRPEPNIPYVHMDSMQNRKATHNSTPIFRAGRAGAPWRHVTQCLGNLGNHICFIDDSYSYNAAPVARRLGTAPAIHGDGVQYHHGSKYSGVFNSHAKKGFKYWQEEKQVGDSPNSFKHLHMDTSRSEVAPINTGHNWQLNFQSSDN</sequence>
<evidence type="ECO:0000313" key="2">
    <source>
        <dbReference type="Proteomes" id="UP001208570"/>
    </source>
</evidence>
<gene>
    <name evidence="1" type="ORF">LSH36_455g02019</name>
</gene>